<proteinExistence type="predicted"/>
<dbReference type="InterPro" id="IPR016024">
    <property type="entry name" value="ARM-type_fold"/>
</dbReference>
<keyword evidence="2" id="KW-1185">Reference proteome</keyword>
<name>A0AAV1ECR5_OLDCO</name>
<dbReference type="PANTHER" id="PTHR36379">
    <property type="entry name" value="PROTEIN PRD1"/>
    <property type="match status" value="1"/>
</dbReference>
<reference evidence="1" key="1">
    <citation type="submission" date="2023-03" db="EMBL/GenBank/DDBJ databases">
        <authorList>
            <person name="Julca I."/>
        </authorList>
    </citation>
    <scope>NUCLEOTIDE SEQUENCE</scope>
</reference>
<dbReference type="PANTHER" id="PTHR36379:SF1">
    <property type="entry name" value="PUTATIVE RECOMBINATION INITIATION DEFECT 1-RELATED"/>
    <property type="match status" value="1"/>
</dbReference>
<organism evidence="1 2">
    <name type="scientific">Oldenlandia corymbosa var. corymbosa</name>
    <dbReference type="NCBI Taxonomy" id="529605"/>
    <lineage>
        <taxon>Eukaryota</taxon>
        <taxon>Viridiplantae</taxon>
        <taxon>Streptophyta</taxon>
        <taxon>Embryophyta</taxon>
        <taxon>Tracheophyta</taxon>
        <taxon>Spermatophyta</taxon>
        <taxon>Magnoliopsida</taxon>
        <taxon>eudicotyledons</taxon>
        <taxon>Gunneridae</taxon>
        <taxon>Pentapetalae</taxon>
        <taxon>asterids</taxon>
        <taxon>lamiids</taxon>
        <taxon>Gentianales</taxon>
        <taxon>Rubiaceae</taxon>
        <taxon>Rubioideae</taxon>
        <taxon>Spermacoceae</taxon>
        <taxon>Hedyotis-Oldenlandia complex</taxon>
        <taxon>Oldenlandia</taxon>
    </lineage>
</organism>
<dbReference type="InterPro" id="IPR044968">
    <property type="entry name" value="PRD1"/>
</dbReference>
<sequence length="1294" mass="144011">MYYSVGPQHHQAPPCETCAQGHSTAFNLPTSEGGKICLVCFSNLISNPKSPTIHVSYAISQLSQALGQPQFLHTFVTFHSHFLISPLVHALSAFNDFALAGQIVELCLQICEAARDSDVFGDFIAKLADHLSSYSLAWSRQQVYILHCLGVLLDHQKNDPLVQVKDKHALVSNLITGLQVPSEDIQGESLFVLYKLSLIQAVDDRNNFVEVLEANCAKLFHLSLEALMKTQDDDIRMNCVALLTVFAHRGWFQTFCMSEVMDYCESENFMQTVDQAYDQFPLITLFAEAIKGPLLSSDSQVQVATLDLIFMGLSSRANSAEEIQVLVEENITDYVFEILRLSGCKDPVASSCIRVLDLLSTAVQAFRQRLAIGFPTLIPALQYVAEVPFHPAQTQSLKLVSYCVSNCPGVVSTSHVEEIGLILTGLLKKHIDGESGIASETFNLACSLLVSLMTTFSASALNLNSLQDASEGAVLTCLRSYDKHPDQFLYALYLFKEAFCFSFKGNQNKPINMDLISRNFYLCKTQLLPWFMRTINSIDEEDIILGVVETFNAILMLDSNAETRIFADTLVSSSWFSVLLGCLGSFPTEKMKLNVYGIFSSIVDVLSGNNGGQSLRVAASLLPSDPMDLLFLLGQKGSHDVELLSCQSAVLQILYISSLYDDRLADDKLVLSSLEQYILLNGSDFLYGASTSVAFDLLVNVYGLYRGLAKTGYQVPYSNEAEKLLFELLNQKEWDLLSLNIHFMSLKWLFQQEKICGPLTEQMLRLCRCSNCGGHSVIVYGKDSQNLDVTLIADLIVGGDNFGAVILVFLLGDLIEKEGPEDDMISVVNTILEIIQLQPAASDQLCMHGLARPVCNIYTHSRYSSVPDLNVATSKLILTILCSVKSESLDEHDAWVDIVAKLIDYLINTIRSECWMEETPLVIGILALVLHHSTDQALVEASKIVLLSTPLNAVINTTILEACSKGHALIDHDEGTQTGEALMFLLLLIFFSLKSFQAVLPGMIEWYTFIDEVSQKQSASCTSLRCHDFCKLLHFGSPPVKLISSYCLLEILNRISTMESTKQTKPHIRRGYLSSIKAILEGLIFSSDVTVSVNCSLCLSLLIEWKDENFEKSAVGTNTWFRMIVEELVMSLTVPHLASKSLPNYHKPAINVTIALLKLKEIPEWMTIVFDEPRITGIIKNISTSNLTTHLVLLFRELLQSGYLTAEHITSLNRVFQACRQHLYVDEMKNDSNYEKKTKANEVPNGVGNIFELLINLMSSHRSTDTSLRVENTNKDLLAEIESFLKCLMEEEKI</sequence>
<dbReference type="SUPFAM" id="SSF48371">
    <property type="entry name" value="ARM repeat"/>
    <property type="match status" value="1"/>
</dbReference>
<accession>A0AAV1ECR5</accession>
<gene>
    <name evidence="1" type="ORF">OLC1_LOCUS23573</name>
</gene>
<dbReference type="Proteomes" id="UP001161247">
    <property type="component" value="Chromosome 9"/>
</dbReference>
<dbReference type="EMBL" id="OX459126">
    <property type="protein sequence ID" value="CAI9117522.1"/>
    <property type="molecule type" value="Genomic_DNA"/>
</dbReference>
<dbReference type="GO" id="GO:0042138">
    <property type="term" value="P:meiotic DNA double-strand break formation"/>
    <property type="evidence" value="ECO:0007669"/>
    <property type="project" value="InterPro"/>
</dbReference>
<evidence type="ECO:0000313" key="2">
    <source>
        <dbReference type="Proteomes" id="UP001161247"/>
    </source>
</evidence>
<dbReference type="Gene3D" id="1.25.10.10">
    <property type="entry name" value="Leucine-rich Repeat Variant"/>
    <property type="match status" value="1"/>
</dbReference>
<evidence type="ECO:0000313" key="1">
    <source>
        <dbReference type="EMBL" id="CAI9117522.1"/>
    </source>
</evidence>
<protein>
    <submittedName>
        <fullName evidence="1">OLC1v1018922C1</fullName>
    </submittedName>
</protein>
<dbReference type="InterPro" id="IPR011989">
    <property type="entry name" value="ARM-like"/>
</dbReference>